<dbReference type="Proteomes" id="UP000574390">
    <property type="component" value="Unassembled WGS sequence"/>
</dbReference>
<dbReference type="EMBL" id="JABANO010024857">
    <property type="protein sequence ID" value="KAF4721253.1"/>
    <property type="molecule type" value="Genomic_DNA"/>
</dbReference>
<dbReference type="Proteomes" id="UP000553632">
    <property type="component" value="Unassembled WGS sequence"/>
</dbReference>
<sequence>DSEAIPRKRGYLQRHRLSIPRITLKMRLEVKQIVRDSNRHWKWLSEDHDAVFTTASSTGLLLDHKHPTSLQHVRCLYEIASAGDSSAAAASSSSSGVSTTAVIAQYAAATKPTAMQIWASPIRVT</sequence>
<keyword evidence="3" id="KW-1185">Reference proteome</keyword>
<accession>A0A7J6RL22</accession>
<feature type="non-terminal residue" evidence="1">
    <location>
        <position position="125"/>
    </location>
</feature>
<comment type="caution">
    <text evidence="1">The sequence shown here is derived from an EMBL/GenBank/DDBJ whole genome shotgun (WGS) entry which is preliminary data.</text>
</comment>
<evidence type="ECO:0000313" key="4">
    <source>
        <dbReference type="Proteomes" id="UP000574390"/>
    </source>
</evidence>
<gene>
    <name evidence="2" type="ORF">FOZ62_022553</name>
    <name evidence="1" type="ORF">FOZ63_024940</name>
</gene>
<organism evidence="1 3">
    <name type="scientific">Perkinsus olseni</name>
    <name type="common">Perkinsus atlanticus</name>
    <dbReference type="NCBI Taxonomy" id="32597"/>
    <lineage>
        <taxon>Eukaryota</taxon>
        <taxon>Sar</taxon>
        <taxon>Alveolata</taxon>
        <taxon>Perkinsozoa</taxon>
        <taxon>Perkinsea</taxon>
        <taxon>Perkinsida</taxon>
        <taxon>Perkinsidae</taxon>
        <taxon>Perkinsus</taxon>
    </lineage>
</organism>
<name>A0A7J6RL22_PEROL</name>
<proteinExistence type="predicted"/>
<evidence type="ECO:0000313" key="3">
    <source>
        <dbReference type="Proteomes" id="UP000553632"/>
    </source>
</evidence>
<evidence type="ECO:0000313" key="2">
    <source>
        <dbReference type="EMBL" id="KAF4729377.1"/>
    </source>
</evidence>
<dbReference type="EMBL" id="JABANM010016462">
    <property type="protein sequence ID" value="KAF4729377.1"/>
    <property type="molecule type" value="Genomic_DNA"/>
</dbReference>
<protein>
    <submittedName>
        <fullName evidence="1">Uncharacterized protein</fullName>
    </submittedName>
</protein>
<feature type="non-terminal residue" evidence="1">
    <location>
        <position position="1"/>
    </location>
</feature>
<evidence type="ECO:0000313" key="1">
    <source>
        <dbReference type="EMBL" id="KAF4721253.1"/>
    </source>
</evidence>
<dbReference type="AlphaFoldDB" id="A0A7J6RL22"/>
<reference evidence="3 4" key="1">
    <citation type="submission" date="2020-04" db="EMBL/GenBank/DDBJ databases">
        <title>Perkinsus olseni comparative genomics.</title>
        <authorList>
            <person name="Bogema D.R."/>
        </authorList>
    </citation>
    <scope>NUCLEOTIDE SEQUENCE [LARGE SCALE GENOMIC DNA]</scope>
    <source>
        <strain evidence="2">ATCC PRA-205</strain>
        <strain evidence="1 3">ATCC PRA-207</strain>
    </source>
</reference>